<evidence type="ECO:0000256" key="7">
    <source>
        <dbReference type="ARBA" id="ARBA00022989"/>
    </source>
</evidence>
<keyword evidence="8 9" id="KW-0472">Membrane</keyword>
<evidence type="ECO:0000256" key="8">
    <source>
        <dbReference type="ARBA" id="ARBA00023136"/>
    </source>
</evidence>
<dbReference type="PANTHER" id="PTHR30614:SF0">
    <property type="entry name" value="L-CYSTINE TRANSPORT SYSTEM PERMEASE PROTEIN TCYL"/>
    <property type="match status" value="1"/>
</dbReference>
<dbReference type="Pfam" id="PF00528">
    <property type="entry name" value="BPD_transp_1"/>
    <property type="match status" value="1"/>
</dbReference>
<evidence type="ECO:0000256" key="1">
    <source>
        <dbReference type="ARBA" id="ARBA00004429"/>
    </source>
</evidence>
<feature type="domain" description="ABC transmembrane type-1" evidence="10">
    <location>
        <begin position="19"/>
        <end position="208"/>
    </location>
</feature>
<feature type="transmembrane region" description="Helical" evidence="9">
    <location>
        <begin position="64"/>
        <end position="84"/>
    </location>
</feature>
<evidence type="ECO:0000259" key="10">
    <source>
        <dbReference type="PROSITE" id="PS50928"/>
    </source>
</evidence>
<name>A0A370L6M7_9HYPH</name>
<comment type="caution">
    <text evidence="11">The sequence shown here is derived from an EMBL/GenBank/DDBJ whole genome shotgun (WGS) entry which is preliminary data.</text>
</comment>
<evidence type="ECO:0000256" key="3">
    <source>
        <dbReference type="ARBA" id="ARBA00022448"/>
    </source>
</evidence>
<reference evidence="12" key="1">
    <citation type="submission" date="2018-07" db="EMBL/GenBank/DDBJ databases">
        <authorList>
            <person name="Safronova V.I."/>
            <person name="Chirak E.R."/>
            <person name="Sazanova A.L."/>
        </authorList>
    </citation>
    <scope>NUCLEOTIDE SEQUENCE [LARGE SCALE GENOMIC DNA]</scope>
    <source>
        <strain evidence="12">RCAM04685</strain>
    </source>
</reference>
<dbReference type="PROSITE" id="PS50928">
    <property type="entry name" value="ABC_TM1"/>
    <property type="match status" value="1"/>
</dbReference>
<feature type="transmembrane region" description="Helical" evidence="9">
    <location>
        <begin position="20"/>
        <end position="43"/>
    </location>
</feature>
<dbReference type="AlphaFoldDB" id="A0A370L6M7"/>
<keyword evidence="5 9" id="KW-0812">Transmembrane</keyword>
<dbReference type="Gene3D" id="1.10.3720.10">
    <property type="entry name" value="MetI-like"/>
    <property type="match status" value="1"/>
</dbReference>
<sequence>MTYDWSVIWQYRGALLSGVGTTILLSVLTMAIALPGGVLVMLMRRSPIAPVSWLGAAYVEFFRNVPAILLVYWTFYVLPIVAAIDIPPFTTGLLALALSVTAYNAEAFRAGVGSIRQGQWNAGLALGMTRSQTFLKIVLPQAVSRVVPAIANNWVSLFKNTSLVSVIAVGDLAYNAMQIRSQTYRILEVLTALAVIYWALGFPQAKFVDWLQKRYGVKE</sequence>
<gene>
    <name evidence="11" type="ORF">DWE98_15355</name>
</gene>
<comment type="subcellular location">
    <subcellularLocation>
        <location evidence="1">Cell inner membrane</location>
        <topology evidence="1">Multi-pass membrane protein</topology>
    </subcellularLocation>
    <subcellularLocation>
        <location evidence="9">Cell membrane</location>
        <topology evidence="9">Multi-pass membrane protein</topology>
    </subcellularLocation>
</comment>
<evidence type="ECO:0000256" key="4">
    <source>
        <dbReference type="ARBA" id="ARBA00022475"/>
    </source>
</evidence>
<accession>A0A370L6M7</accession>
<evidence type="ECO:0000313" key="11">
    <source>
        <dbReference type="EMBL" id="RDJ24275.1"/>
    </source>
</evidence>
<dbReference type="Proteomes" id="UP000255207">
    <property type="component" value="Unassembled WGS sequence"/>
</dbReference>
<dbReference type="EMBL" id="QQTP01000007">
    <property type="protein sequence ID" value="RDJ24275.1"/>
    <property type="molecule type" value="Genomic_DNA"/>
</dbReference>
<evidence type="ECO:0000256" key="9">
    <source>
        <dbReference type="RuleBase" id="RU363032"/>
    </source>
</evidence>
<dbReference type="CDD" id="cd06261">
    <property type="entry name" value="TM_PBP2"/>
    <property type="match status" value="1"/>
</dbReference>
<dbReference type="GO" id="GO:0043190">
    <property type="term" value="C:ATP-binding cassette (ABC) transporter complex"/>
    <property type="evidence" value="ECO:0007669"/>
    <property type="project" value="InterPro"/>
</dbReference>
<keyword evidence="7 9" id="KW-1133">Transmembrane helix</keyword>
<dbReference type="InterPro" id="IPR000515">
    <property type="entry name" value="MetI-like"/>
</dbReference>
<dbReference type="OrthoDB" id="7190458at2"/>
<evidence type="ECO:0000256" key="2">
    <source>
        <dbReference type="ARBA" id="ARBA00010072"/>
    </source>
</evidence>
<protein>
    <submittedName>
        <fullName evidence="11">Amino acid ABC transporter permease</fullName>
    </submittedName>
</protein>
<dbReference type="InterPro" id="IPR010065">
    <property type="entry name" value="AA_ABC_transptr_permease_3TM"/>
</dbReference>
<keyword evidence="12" id="KW-1185">Reference proteome</keyword>
<proteinExistence type="inferred from homology"/>
<dbReference type="InterPro" id="IPR035906">
    <property type="entry name" value="MetI-like_sf"/>
</dbReference>
<organism evidence="11 12">
    <name type="scientific">Bosea caraganae</name>
    <dbReference type="NCBI Taxonomy" id="2763117"/>
    <lineage>
        <taxon>Bacteria</taxon>
        <taxon>Pseudomonadati</taxon>
        <taxon>Pseudomonadota</taxon>
        <taxon>Alphaproteobacteria</taxon>
        <taxon>Hyphomicrobiales</taxon>
        <taxon>Boseaceae</taxon>
        <taxon>Bosea</taxon>
    </lineage>
</organism>
<dbReference type="PANTHER" id="PTHR30614">
    <property type="entry name" value="MEMBRANE COMPONENT OF AMINO ACID ABC TRANSPORTER"/>
    <property type="match status" value="1"/>
</dbReference>
<dbReference type="RefSeq" id="WP_114830133.1">
    <property type="nucleotide sequence ID" value="NZ_QQTO01000007.1"/>
</dbReference>
<evidence type="ECO:0000256" key="6">
    <source>
        <dbReference type="ARBA" id="ARBA00022970"/>
    </source>
</evidence>
<dbReference type="InterPro" id="IPR043429">
    <property type="entry name" value="ArtM/GltK/GlnP/TcyL/YhdX-like"/>
</dbReference>
<keyword evidence="6" id="KW-0029">Amino-acid transport</keyword>
<dbReference type="NCBIfam" id="TIGR01726">
    <property type="entry name" value="HEQRo_perm_3TM"/>
    <property type="match status" value="1"/>
</dbReference>
<keyword evidence="4" id="KW-1003">Cell membrane</keyword>
<dbReference type="GO" id="GO:0006865">
    <property type="term" value="P:amino acid transport"/>
    <property type="evidence" value="ECO:0007669"/>
    <property type="project" value="UniProtKB-KW"/>
</dbReference>
<dbReference type="GO" id="GO:0022857">
    <property type="term" value="F:transmembrane transporter activity"/>
    <property type="evidence" value="ECO:0007669"/>
    <property type="project" value="InterPro"/>
</dbReference>
<dbReference type="SUPFAM" id="SSF161098">
    <property type="entry name" value="MetI-like"/>
    <property type="match status" value="1"/>
</dbReference>
<keyword evidence="3 9" id="KW-0813">Transport</keyword>
<evidence type="ECO:0000256" key="5">
    <source>
        <dbReference type="ARBA" id="ARBA00022692"/>
    </source>
</evidence>
<comment type="similarity">
    <text evidence="2">Belongs to the binding-protein-dependent transport system permease family. HisMQ subfamily.</text>
</comment>
<feature type="transmembrane region" description="Helical" evidence="9">
    <location>
        <begin position="186"/>
        <end position="205"/>
    </location>
</feature>
<evidence type="ECO:0000313" key="12">
    <source>
        <dbReference type="Proteomes" id="UP000255207"/>
    </source>
</evidence>